<dbReference type="AlphaFoldDB" id="A0A0M3I1R4"/>
<evidence type="ECO:0000313" key="2">
    <source>
        <dbReference type="Proteomes" id="UP000036681"/>
    </source>
</evidence>
<evidence type="ECO:0000313" key="3">
    <source>
        <dbReference type="WBParaSite" id="ALUE_0001027801-mRNA-1"/>
    </source>
</evidence>
<evidence type="ECO:0000256" key="1">
    <source>
        <dbReference type="SAM" id="MobiDB-lite"/>
    </source>
</evidence>
<protein>
    <submittedName>
        <fullName evidence="3">Uncharacterized protein</fullName>
    </submittedName>
</protein>
<reference evidence="3" key="1">
    <citation type="submission" date="2017-02" db="UniProtKB">
        <authorList>
            <consortium name="WormBaseParasite"/>
        </authorList>
    </citation>
    <scope>IDENTIFICATION</scope>
</reference>
<accession>A0A0M3I1R4</accession>
<proteinExistence type="predicted"/>
<organism evidence="2 3">
    <name type="scientific">Ascaris lumbricoides</name>
    <name type="common">Giant roundworm</name>
    <dbReference type="NCBI Taxonomy" id="6252"/>
    <lineage>
        <taxon>Eukaryota</taxon>
        <taxon>Metazoa</taxon>
        <taxon>Ecdysozoa</taxon>
        <taxon>Nematoda</taxon>
        <taxon>Chromadorea</taxon>
        <taxon>Rhabditida</taxon>
        <taxon>Spirurina</taxon>
        <taxon>Ascaridomorpha</taxon>
        <taxon>Ascaridoidea</taxon>
        <taxon>Ascarididae</taxon>
        <taxon>Ascaris</taxon>
    </lineage>
</organism>
<dbReference type="Proteomes" id="UP000036681">
    <property type="component" value="Unplaced"/>
</dbReference>
<name>A0A0M3I1R4_ASCLU</name>
<dbReference type="WBParaSite" id="ALUE_0001027801-mRNA-1">
    <property type="protein sequence ID" value="ALUE_0001027801-mRNA-1"/>
    <property type="gene ID" value="ALUE_0001027801"/>
</dbReference>
<feature type="region of interest" description="Disordered" evidence="1">
    <location>
        <begin position="1"/>
        <end position="32"/>
    </location>
</feature>
<keyword evidence="2" id="KW-1185">Reference proteome</keyword>
<sequence length="71" mass="7902">MLQLEENESSNMLQPEEKGEVQHAATRMTPSAKSGNVKLSALRCFFVATSRHLCYQVTTLFPPPGYSPKFA</sequence>